<evidence type="ECO:0000259" key="6">
    <source>
        <dbReference type="Pfam" id="PF01408"/>
    </source>
</evidence>
<sequence length="406" mass="44802">MPSERFTLRWGILATGGIAKTFTKDLLIDPSTRDVNDIRHVITAAASSTSSSRASEFLKEVGAPATAKAHSSYAELAEDPNVDIIYVATPHSHHYQHARLALESGKHVLVEKPITVNVSQAQVLCSLAREKRLFLMEAVWTRFFPLTRSIQDFIRSGRLGTVKRVYADLSFWNDVEAEFGTEHRMVNMQLAGGALLDLGVYSLTWVFLVLYQLQHNSNEGTKGPGPNVKAALSKYEDTGCDEMTSILLDFPGAYVGCVSPDAKKGNGDAHAIALTNIRVSNSPNDAHPSADPVRIQGTLGDITVSAPSYRPTSYTLIPAQNANRGKLADFEFETKQFDIPAGHGMFWEADECARCIRDGKLESNIMSWNESLEVMKVMDEVRRQGGLEYPEACESIVYPVDDFRDV</sequence>
<dbReference type="PANTHER" id="PTHR22604">
    <property type="entry name" value="OXIDOREDUCTASES"/>
    <property type="match status" value="1"/>
</dbReference>
<dbReference type="InterPro" id="IPR055170">
    <property type="entry name" value="GFO_IDH_MocA-like_dom"/>
</dbReference>
<keyword evidence="9" id="KW-1185">Reference proteome</keyword>
<dbReference type="SUPFAM" id="SSF51735">
    <property type="entry name" value="NAD(P)-binding Rossmann-fold domains"/>
    <property type="match status" value="1"/>
</dbReference>
<proteinExistence type="inferred from homology"/>
<accession>A0A9P4WJ80</accession>
<dbReference type="InterPro" id="IPR000683">
    <property type="entry name" value="Gfo/Idh/MocA-like_OxRdtase_N"/>
</dbReference>
<evidence type="ECO:0000259" key="7">
    <source>
        <dbReference type="Pfam" id="PF22725"/>
    </source>
</evidence>
<feature type="domain" description="GFO/IDH/MocA-like oxidoreductase" evidence="7">
    <location>
        <begin position="148"/>
        <end position="253"/>
    </location>
</feature>
<dbReference type="EC" id="1.1.1.179" evidence="3"/>
<dbReference type="AlphaFoldDB" id="A0A9P4WJ80"/>
<evidence type="ECO:0000313" key="9">
    <source>
        <dbReference type="Proteomes" id="UP000758155"/>
    </source>
</evidence>
<feature type="domain" description="Gfo/Idh/MocA-like oxidoreductase N-terminal" evidence="6">
    <location>
        <begin position="9"/>
        <end position="136"/>
    </location>
</feature>
<evidence type="ECO:0000256" key="1">
    <source>
        <dbReference type="ARBA" id="ARBA00010928"/>
    </source>
</evidence>
<comment type="similarity">
    <text evidence="1">Belongs to the Gfo/Idh/MocA family.</text>
</comment>
<dbReference type="GO" id="GO:0000166">
    <property type="term" value="F:nucleotide binding"/>
    <property type="evidence" value="ECO:0007669"/>
    <property type="project" value="InterPro"/>
</dbReference>
<dbReference type="InterPro" id="IPR036291">
    <property type="entry name" value="NAD(P)-bd_dom_sf"/>
</dbReference>
<dbReference type="Gene3D" id="3.40.50.720">
    <property type="entry name" value="NAD(P)-binding Rossmann-like Domain"/>
    <property type="match status" value="1"/>
</dbReference>
<organism evidence="8 9">
    <name type="scientific">Didymella heteroderae</name>
    <dbReference type="NCBI Taxonomy" id="1769908"/>
    <lineage>
        <taxon>Eukaryota</taxon>
        <taxon>Fungi</taxon>
        <taxon>Dikarya</taxon>
        <taxon>Ascomycota</taxon>
        <taxon>Pezizomycotina</taxon>
        <taxon>Dothideomycetes</taxon>
        <taxon>Pleosporomycetidae</taxon>
        <taxon>Pleosporales</taxon>
        <taxon>Pleosporineae</taxon>
        <taxon>Didymellaceae</taxon>
        <taxon>Didymella</taxon>
    </lineage>
</organism>
<evidence type="ECO:0000256" key="4">
    <source>
        <dbReference type="ARBA" id="ARBA00042988"/>
    </source>
</evidence>
<evidence type="ECO:0000256" key="5">
    <source>
        <dbReference type="ARBA" id="ARBA00049233"/>
    </source>
</evidence>
<evidence type="ECO:0000256" key="2">
    <source>
        <dbReference type="ARBA" id="ARBA00023002"/>
    </source>
</evidence>
<gene>
    <name evidence="8" type="ORF">E8E12_003897</name>
</gene>
<dbReference type="PANTHER" id="PTHR22604:SF115">
    <property type="entry name" value="DIHYDRODIOL DEHYDROGENASE, PUTATIVE (AFU_ORTHOLOGUE AFUA_1G07520)-RELATED"/>
    <property type="match status" value="1"/>
</dbReference>
<dbReference type="OrthoDB" id="2129491at2759"/>
<comment type="catalytic activity">
    <reaction evidence="5">
        <text>D-xylose + NADP(+) = D-xylono-1,5-lactone + NADPH + H(+)</text>
        <dbReference type="Rhea" id="RHEA:22000"/>
        <dbReference type="ChEBI" id="CHEBI:15378"/>
        <dbReference type="ChEBI" id="CHEBI:15867"/>
        <dbReference type="ChEBI" id="CHEBI:53455"/>
        <dbReference type="ChEBI" id="CHEBI:57783"/>
        <dbReference type="ChEBI" id="CHEBI:58349"/>
        <dbReference type="EC" id="1.1.1.179"/>
    </reaction>
</comment>
<dbReference type="SUPFAM" id="SSF55347">
    <property type="entry name" value="Glyceraldehyde-3-phosphate dehydrogenase-like, C-terminal domain"/>
    <property type="match status" value="1"/>
</dbReference>
<name>A0A9P4WJ80_9PLEO</name>
<evidence type="ECO:0000313" key="8">
    <source>
        <dbReference type="EMBL" id="KAF3033500.1"/>
    </source>
</evidence>
<dbReference type="EMBL" id="SWKV01000080">
    <property type="protein sequence ID" value="KAF3033500.1"/>
    <property type="molecule type" value="Genomic_DNA"/>
</dbReference>
<dbReference type="Pfam" id="PF22725">
    <property type="entry name" value="GFO_IDH_MocA_C3"/>
    <property type="match status" value="1"/>
</dbReference>
<dbReference type="Gene3D" id="3.30.360.10">
    <property type="entry name" value="Dihydrodipicolinate Reductase, domain 2"/>
    <property type="match status" value="1"/>
</dbReference>
<dbReference type="InterPro" id="IPR050984">
    <property type="entry name" value="Gfo/Idh/MocA_domain"/>
</dbReference>
<protein>
    <recommendedName>
        <fullName evidence="3">D-xylose 1-dehydrogenase (NADP(+), D-xylono-1,5-lactone-forming)</fullName>
        <ecNumber evidence="3">1.1.1.179</ecNumber>
    </recommendedName>
    <alternativeName>
        <fullName evidence="4">D-xylose-NADP dehydrogenase</fullName>
    </alternativeName>
</protein>
<evidence type="ECO:0000256" key="3">
    <source>
        <dbReference type="ARBA" id="ARBA00038984"/>
    </source>
</evidence>
<comment type="caution">
    <text evidence="8">The sequence shown here is derived from an EMBL/GenBank/DDBJ whole genome shotgun (WGS) entry which is preliminary data.</text>
</comment>
<keyword evidence="2" id="KW-0560">Oxidoreductase</keyword>
<dbReference type="Proteomes" id="UP000758155">
    <property type="component" value="Unassembled WGS sequence"/>
</dbReference>
<dbReference type="GO" id="GO:0047837">
    <property type="term" value="F:D-xylose 1-dehydrogenase (NADP+) activity"/>
    <property type="evidence" value="ECO:0007669"/>
    <property type="project" value="UniProtKB-EC"/>
</dbReference>
<dbReference type="Pfam" id="PF01408">
    <property type="entry name" value="GFO_IDH_MocA"/>
    <property type="match status" value="1"/>
</dbReference>
<reference evidence="8" key="1">
    <citation type="submission" date="2019-04" db="EMBL/GenBank/DDBJ databases">
        <title>Sequencing of skin fungus with MAO and IRED activity.</title>
        <authorList>
            <person name="Marsaioli A.J."/>
            <person name="Bonatto J.M.C."/>
            <person name="Reis Junior O."/>
        </authorList>
    </citation>
    <scope>NUCLEOTIDE SEQUENCE</scope>
    <source>
        <strain evidence="8">28M1</strain>
    </source>
</reference>